<dbReference type="OrthoDB" id="10362848at2759"/>
<keyword evidence="2" id="KW-1185">Reference proteome</keyword>
<proteinExistence type="predicted"/>
<accession>A0A1Q9DQH1</accession>
<sequence>MLRSLALRSLALRSTAWKLASGNLVFFGAEGALWIITHIQQQLDDAQEIRLAFDKGESGEEEADNENLLRLAELGEYHMDVNKRVAWEAALQQFGNKRRSLDKVLEEFRSFKPKGEASGGEEDEEEVIDAWKGVAPIDRVKAERPDLFKQLG</sequence>
<dbReference type="Proteomes" id="UP000186817">
    <property type="component" value="Unassembled WGS sequence"/>
</dbReference>
<protein>
    <submittedName>
        <fullName evidence="1">Uncharacterized protein</fullName>
    </submittedName>
</protein>
<reference evidence="1 2" key="1">
    <citation type="submission" date="2016-02" db="EMBL/GenBank/DDBJ databases">
        <title>Genome analysis of coral dinoflagellate symbionts highlights evolutionary adaptations to a symbiotic lifestyle.</title>
        <authorList>
            <person name="Aranda M."/>
            <person name="Li Y."/>
            <person name="Liew Y.J."/>
            <person name="Baumgarten S."/>
            <person name="Simakov O."/>
            <person name="Wilson M."/>
            <person name="Piel J."/>
            <person name="Ashoor H."/>
            <person name="Bougouffa S."/>
            <person name="Bajic V.B."/>
            <person name="Ryu T."/>
            <person name="Ravasi T."/>
            <person name="Bayer T."/>
            <person name="Micklem G."/>
            <person name="Kim H."/>
            <person name="Bhak J."/>
            <person name="Lajeunesse T.C."/>
            <person name="Voolstra C.R."/>
        </authorList>
    </citation>
    <scope>NUCLEOTIDE SEQUENCE [LARGE SCALE GENOMIC DNA]</scope>
    <source>
        <strain evidence="1 2">CCMP2467</strain>
    </source>
</reference>
<name>A0A1Q9DQH1_SYMMI</name>
<comment type="caution">
    <text evidence="1">The sequence shown here is derived from an EMBL/GenBank/DDBJ whole genome shotgun (WGS) entry which is preliminary data.</text>
</comment>
<dbReference type="AlphaFoldDB" id="A0A1Q9DQH1"/>
<gene>
    <name evidence="1" type="ORF">AK812_SmicGene20237</name>
</gene>
<evidence type="ECO:0000313" key="1">
    <source>
        <dbReference type="EMBL" id="OLP97429.1"/>
    </source>
</evidence>
<organism evidence="1 2">
    <name type="scientific">Symbiodinium microadriaticum</name>
    <name type="common">Dinoflagellate</name>
    <name type="synonym">Zooxanthella microadriatica</name>
    <dbReference type="NCBI Taxonomy" id="2951"/>
    <lineage>
        <taxon>Eukaryota</taxon>
        <taxon>Sar</taxon>
        <taxon>Alveolata</taxon>
        <taxon>Dinophyceae</taxon>
        <taxon>Suessiales</taxon>
        <taxon>Symbiodiniaceae</taxon>
        <taxon>Symbiodinium</taxon>
    </lineage>
</organism>
<dbReference type="EMBL" id="LSRX01000433">
    <property type="protein sequence ID" value="OLP97429.1"/>
    <property type="molecule type" value="Genomic_DNA"/>
</dbReference>
<evidence type="ECO:0000313" key="2">
    <source>
        <dbReference type="Proteomes" id="UP000186817"/>
    </source>
</evidence>